<protein>
    <submittedName>
        <fullName evidence="1">Uncharacterized protein</fullName>
    </submittedName>
</protein>
<reference evidence="2" key="1">
    <citation type="journal article" date="2022" name="Mol. Ecol. Resour.">
        <title>The genomes of chicory, endive, great burdock and yacon provide insights into Asteraceae palaeo-polyploidization history and plant inulin production.</title>
        <authorList>
            <person name="Fan W."/>
            <person name="Wang S."/>
            <person name="Wang H."/>
            <person name="Wang A."/>
            <person name="Jiang F."/>
            <person name="Liu H."/>
            <person name="Zhao H."/>
            <person name="Xu D."/>
            <person name="Zhang Y."/>
        </authorList>
    </citation>
    <scope>NUCLEOTIDE SEQUENCE [LARGE SCALE GENOMIC DNA]</scope>
    <source>
        <strain evidence="2">cv. Punajuju</strain>
    </source>
</reference>
<gene>
    <name evidence="1" type="ORF">L2E82_26703</name>
</gene>
<dbReference type="Proteomes" id="UP001055811">
    <property type="component" value="Linkage Group LG05"/>
</dbReference>
<evidence type="ECO:0000313" key="1">
    <source>
        <dbReference type="EMBL" id="KAI3736719.1"/>
    </source>
</evidence>
<dbReference type="EMBL" id="CM042013">
    <property type="protein sequence ID" value="KAI3736719.1"/>
    <property type="molecule type" value="Genomic_DNA"/>
</dbReference>
<comment type="caution">
    <text evidence="1">The sequence shown here is derived from an EMBL/GenBank/DDBJ whole genome shotgun (WGS) entry which is preliminary data.</text>
</comment>
<accession>A0ACB9CQY5</accession>
<name>A0ACB9CQY5_CICIN</name>
<reference evidence="1 2" key="2">
    <citation type="journal article" date="2022" name="Mol. Ecol. Resour.">
        <title>The genomes of chicory, endive, great burdock and yacon provide insights into Asteraceae paleo-polyploidization history and plant inulin production.</title>
        <authorList>
            <person name="Fan W."/>
            <person name="Wang S."/>
            <person name="Wang H."/>
            <person name="Wang A."/>
            <person name="Jiang F."/>
            <person name="Liu H."/>
            <person name="Zhao H."/>
            <person name="Xu D."/>
            <person name="Zhang Y."/>
        </authorList>
    </citation>
    <scope>NUCLEOTIDE SEQUENCE [LARGE SCALE GENOMIC DNA]</scope>
    <source>
        <strain evidence="2">cv. Punajuju</strain>
        <tissue evidence="1">Leaves</tissue>
    </source>
</reference>
<evidence type="ECO:0000313" key="2">
    <source>
        <dbReference type="Proteomes" id="UP001055811"/>
    </source>
</evidence>
<keyword evidence="2" id="KW-1185">Reference proteome</keyword>
<organism evidence="1 2">
    <name type="scientific">Cichorium intybus</name>
    <name type="common">Chicory</name>
    <dbReference type="NCBI Taxonomy" id="13427"/>
    <lineage>
        <taxon>Eukaryota</taxon>
        <taxon>Viridiplantae</taxon>
        <taxon>Streptophyta</taxon>
        <taxon>Embryophyta</taxon>
        <taxon>Tracheophyta</taxon>
        <taxon>Spermatophyta</taxon>
        <taxon>Magnoliopsida</taxon>
        <taxon>eudicotyledons</taxon>
        <taxon>Gunneridae</taxon>
        <taxon>Pentapetalae</taxon>
        <taxon>asterids</taxon>
        <taxon>campanulids</taxon>
        <taxon>Asterales</taxon>
        <taxon>Asteraceae</taxon>
        <taxon>Cichorioideae</taxon>
        <taxon>Cichorieae</taxon>
        <taxon>Cichoriinae</taxon>
        <taxon>Cichorium</taxon>
    </lineage>
</organism>
<proteinExistence type="predicted"/>
<sequence length="947" mass="103659">MCRYLHIPPLFLFFFSFFIIQYVSCQLPSTQVTIMNSLHGVLQNNSNSPWNPSQNLTNPCSWIGVSCAPNNSSITKLSLSSFSISNVNDSWSSLVCGIETLQSLDLSNNFLTSIPQPIFSSCRGLTGLKALNFSNNGLNGPLPSFQGFRSLEVLDVSRNSFEDSVDLQFNGLNELKSLNLSENQFRGSINLTKLGNSNLEELQLSINSFEGNIPDGITNYVNLTLLDLGGNQLTGTIPSRIGDLSNLQLLVLSLNKLTGEIPRSISMITTLKRFAANQNTFTGPIPQGITRYLRNLDISYNRLNGSIPTDLLLHPELLTVDLSANRLTGSIPSNMSKSLVRLRLGNNTLTGKIPSWSFGNDVPSLTYLELDHNNLGGVIPPELRLYRNLSLLDLSDNHLVGSVPRGLGNLTRLEVVQLQNNRLSGNIPDEISQLQILVKLNISWNSLNGSIPPSLSKLQKLTNLDLQMNNLTGGIPDSFDSMDSLLELQLGRNNLGGVIRSLPTKLQISLNLSWNNFGGRIPNALNRLQSLEVLDLSNNKFSGEIPTFLPGMPSLTEINLSNNQLTGVVPKFQSYVTLITDGNNVTKITEPSVVKRKKSIVPVGVIVASAVAVFALMIVSILALILSRRIHKVNHEESQSSEPVVIKSNFLTENSIQKSNLDFNKAMEAVGNPSNIVLKTRFSTYYKAVMPSGMSYYIKKLNGIDKIFQIGSHDRLQEELEVLGKLRNSSVMIPLAYTLTTESVYLFYDYTENGTLFDVLHGSLGRGLDWSNRYSIAIGVANGLAFLHGCPSGQITLLDLSSKSVMLKSINEPQIGDIELSKVIDPSKTTGNVSAVAGSVGYVPPEYAYSMRLTTAGNVYSFGVILLELLTGKAAVSEGSELVKWVSSKSNQDNLDQVLDSTVSRTSPVNRNQMLAVLKVALACVSASPEERPKMRSVLRMLLNARN</sequence>